<protein>
    <submittedName>
        <fullName evidence="3">Nuclear transport factor 2 family protein</fullName>
    </submittedName>
</protein>
<evidence type="ECO:0000259" key="2">
    <source>
        <dbReference type="Pfam" id="PF14534"/>
    </source>
</evidence>
<dbReference type="Gene3D" id="3.10.450.50">
    <property type="match status" value="1"/>
</dbReference>
<organism evidence="3 4">
    <name type="scientific">Sphingomicrobium sediminis</name>
    <dbReference type="NCBI Taxonomy" id="2950949"/>
    <lineage>
        <taxon>Bacteria</taxon>
        <taxon>Pseudomonadati</taxon>
        <taxon>Pseudomonadota</taxon>
        <taxon>Alphaproteobacteria</taxon>
        <taxon>Sphingomonadales</taxon>
        <taxon>Sphingomonadaceae</taxon>
        <taxon>Sphingomicrobium</taxon>
    </lineage>
</organism>
<feature type="domain" description="DUF4440" evidence="2">
    <location>
        <begin position="49"/>
        <end position="164"/>
    </location>
</feature>
<dbReference type="Proteomes" id="UP001155128">
    <property type="component" value="Unassembled WGS sequence"/>
</dbReference>
<accession>A0A9X2EG64</accession>
<keyword evidence="4" id="KW-1185">Reference proteome</keyword>
<proteinExistence type="predicted"/>
<comment type="caution">
    <text evidence="3">The sequence shown here is derived from an EMBL/GenBank/DDBJ whole genome shotgun (WGS) entry which is preliminary data.</text>
</comment>
<gene>
    <name evidence="3" type="ORF">NDO55_06240</name>
</gene>
<dbReference type="PROSITE" id="PS51257">
    <property type="entry name" value="PROKAR_LIPOPROTEIN"/>
    <property type="match status" value="1"/>
</dbReference>
<reference evidence="3" key="1">
    <citation type="submission" date="2022-06" db="EMBL/GenBank/DDBJ databases">
        <title>Sphingomicrobium sedimins sp. nov., a marine bacterium isolated from tidal flat.</title>
        <authorList>
            <person name="Kim C.-H."/>
            <person name="Yoo Y."/>
            <person name="Kim J.-J."/>
        </authorList>
    </citation>
    <scope>NUCLEOTIDE SEQUENCE</scope>
    <source>
        <strain evidence="3">GRR-S6-50</strain>
    </source>
</reference>
<dbReference type="SUPFAM" id="SSF54427">
    <property type="entry name" value="NTF2-like"/>
    <property type="match status" value="1"/>
</dbReference>
<evidence type="ECO:0000313" key="4">
    <source>
        <dbReference type="Proteomes" id="UP001155128"/>
    </source>
</evidence>
<evidence type="ECO:0000256" key="1">
    <source>
        <dbReference type="SAM" id="SignalP"/>
    </source>
</evidence>
<dbReference type="CDD" id="cd00531">
    <property type="entry name" value="NTF2_like"/>
    <property type="match status" value="1"/>
</dbReference>
<feature type="signal peptide" evidence="1">
    <location>
        <begin position="1"/>
        <end position="17"/>
    </location>
</feature>
<dbReference type="InterPro" id="IPR032710">
    <property type="entry name" value="NTF2-like_dom_sf"/>
</dbReference>
<evidence type="ECO:0000313" key="3">
    <source>
        <dbReference type="EMBL" id="MCM8557415.1"/>
    </source>
</evidence>
<name>A0A9X2EG64_9SPHN</name>
<dbReference type="RefSeq" id="WP_252113455.1">
    <property type="nucleotide sequence ID" value="NZ_JAMSHT010000001.1"/>
</dbReference>
<sequence length="177" mass="18895">MKHLAPLALLSALAACSAPEAPEAEPAAVEVVDADACLPLEAADKAALRQLDQDYGAAWLLEGSEAQSEALMKLFAEDAVIIPGAGAEPLEGRDALEDFWFHEDSPPTIVNHFERATASIEGTSCLAAITGRSSAQWEYEGETTDYDGNYMILAAQAADGSWQIGRMIWNSRPGDDE</sequence>
<dbReference type="Pfam" id="PF14534">
    <property type="entry name" value="DUF4440"/>
    <property type="match status" value="1"/>
</dbReference>
<dbReference type="EMBL" id="JAMSHT010000001">
    <property type="protein sequence ID" value="MCM8557415.1"/>
    <property type="molecule type" value="Genomic_DNA"/>
</dbReference>
<dbReference type="AlphaFoldDB" id="A0A9X2EG64"/>
<feature type="chain" id="PRO_5040721632" evidence="1">
    <location>
        <begin position="18"/>
        <end position="177"/>
    </location>
</feature>
<keyword evidence="1" id="KW-0732">Signal</keyword>
<dbReference type="InterPro" id="IPR027843">
    <property type="entry name" value="DUF4440"/>
</dbReference>